<dbReference type="SUPFAM" id="SSF56112">
    <property type="entry name" value="Protein kinase-like (PK-like)"/>
    <property type="match status" value="1"/>
</dbReference>
<proteinExistence type="predicted"/>
<protein>
    <recommendedName>
        <fullName evidence="1">Aminoglycoside phosphotransferase domain-containing protein</fullName>
    </recommendedName>
</protein>
<dbReference type="Pfam" id="PF01636">
    <property type="entry name" value="APH"/>
    <property type="match status" value="1"/>
</dbReference>
<reference evidence="2 3" key="1">
    <citation type="submission" date="2018-05" db="EMBL/GenBank/DDBJ databases">
        <title>Genome sequencing and assembly of the regulated plant pathogen Lachnellula willkommii and related sister species for the development of diagnostic species identification markers.</title>
        <authorList>
            <person name="Giroux E."/>
            <person name="Bilodeau G."/>
        </authorList>
    </citation>
    <scope>NUCLEOTIDE SEQUENCE [LARGE SCALE GENOMIC DNA]</scope>
    <source>
        <strain evidence="2 3">CBS 160.35</strain>
    </source>
</reference>
<keyword evidence="3" id="KW-1185">Reference proteome</keyword>
<name>A0A8H8S3R3_9HELO</name>
<gene>
    <name evidence="2" type="ORF">LOCC1_G004113</name>
</gene>
<organism evidence="2 3">
    <name type="scientific">Lachnellula occidentalis</name>
    <dbReference type="NCBI Taxonomy" id="215460"/>
    <lineage>
        <taxon>Eukaryota</taxon>
        <taxon>Fungi</taxon>
        <taxon>Dikarya</taxon>
        <taxon>Ascomycota</taxon>
        <taxon>Pezizomycotina</taxon>
        <taxon>Leotiomycetes</taxon>
        <taxon>Helotiales</taxon>
        <taxon>Lachnaceae</taxon>
        <taxon>Lachnellula</taxon>
    </lineage>
</organism>
<comment type="caution">
    <text evidence="2">The sequence shown here is derived from an EMBL/GenBank/DDBJ whole genome shotgun (WGS) entry which is preliminary data.</text>
</comment>
<evidence type="ECO:0000313" key="3">
    <source>
        <dbReference type="Proteomes" id="UP000443090"/>
    </source>
</evidence>
<dbReference type="PANTHER" id="PTHR21310:SF58">
    <property type="entry name" value="AMINOGLYCOSIDE PHOSPHOTRANSFERASE DOMAIN-CONTAINING PROTEIN"/>
    <property type="match status" value="1"/>
</dbReference>
<dbReference type="OrthoDB" id="5404599at2759"/>
<dbReference type="Gene3D" id="3.90.1200.10">
    <property type="match status" value="1"/>
</dbReference>
<dbReference type="Proteomes" id="UP000443090">
    <property type="component" value="Unassembled WGS sequence"/>
</dbReference>
<accession>A0A8H8S3R3</accession>
<dbReference type="InterPro" id="IPR051678">
    <property type="entry name" value="AGP_Transferase"/>
</dbReference>
<evidence type="ECO:0000259" key="1">
    <source>
        <dbReference type="Pfam" id="PF01636"/>
    </source>
</evidence>
<feature type="domain" description="Aminoglycoside phosphotransferase" evidence="1">
    <location>
        <begin position="101"/>
        <end position="270"/>
    </location>
</feature>
<dbReference type="AlphaFoldDB" id="A0A8H8S3R3"/>
<sequence>MEPPAAESVKRMNPQLWTLGSSMICVKAEAHDVASPNSLLSWQDGNNTFHISPRDDSLTNLLLKYMGDGDSAIDQIHDGGCGGGVWAIGNEVICKVKSWSEERQLEATTIDFVRDNFPSVPLPEVLYSWIDRPFKRTYLLLKRVHARTLNAAWQSLSTGQRQNIANEMAEHCLTLAGKTSPRFESASGYGVLEHWLMGEVPESHVSWLPMTLGPFSGPEMKEYMSKISSAPVPDFDVEALPFFHCDLGPTNILVSDDGDRVVAIIDWESTAYFPNFWVATRPATNWAYRLSEPNVDPQDLYEWGTLFSSALVVKGFSCQDVVYSAWNKANTGPA</sequence>
<dbReference type="InterPro" id="IPR002575">
    <property type="entry name" value="Aminoglycoside_PTrfase"/>
</dbReference>
<dbReference type="InterPro" id="IPR011009">
    <property type="entry name" value="Kinase-like_dom_sf"/>
</dbReference>
<dbReference type="EMBL" id="QGMI01000134">
    <property type="protein sequence ID" value="TVY46687.1"/>
    <property type="molecule type" value="Genomic_DNA"/>
</dbReference>
<evidence type="ECO:0000313" key="2">
    <source>
        <dbReference type="EMBL" id="TVY46687.1"/>
    </source>
</evidence>
<dbReference type="PANTHER" id="PTHR21310">
    <property type="entry name" value="AMINOGLYCOSIDE PHOSPHOTRANSFERASE-RELATED-RELATED"/>
    <property type="match status" value="1"/>
</dbReference>